<evidence type="ECO:0000256" key="8">
    <source>
        <dbReference type="ARBA" id="ARBA00022942"/>
    </source>
</evidence>
<dbReference type="Gene3D" id="1.20.140.20">
    <property type="entry name" value="Alpha-ketoacid/pyruvate dehydrogenase kinase, N-terminal domain"/>
    <property type="match status" value="1"/>
</dbReference>
<comment type="caution">
    <text evidence="13">The sequence shown here is derived from an EMBL/GenBank/DDBJ whole genome shotgun (WGS) entry which is preliminary data.</text>
</comment>
<dbReference type="InterPro" id="IPR027417">
    <property type="entry name" value="P-loop_NTPase"/>
</dbReference>
<dbReference type="InterPro" id="IPR018955">
    <property type="entry name" value="BCDHK/PDK_N"/>
</dbReference>
<dbReference type="FunFam" id="3.40.50.300:FF:000027">
    <property type="entry name" value="26S protease regulatory subunit 7"/>
    <property type="match status" value="1"/>
</dbReference>
<dbReference type="FunFam" id="2.40.50.140:FF:000440">
    <property type="entry name" value="26S protease regulatory subunit 7"/>
    <property type="match status" value="1"/>
</dbReference>
<dbReference type="InterPro" id="IPR050221">
    <property type="entry name" value="26S_Proteasome_ATPase"/>
</dbReference>
<keyword evidence="14" id="KW-1185">Reference proteome</keyword>
<evidence type="ECO:0000313" key="13">
    <source>
        <dbReference type="EMBL" id="PPQ66880.1"/>
    </source>
</evidence>
<reference evidence="13 14" key="1">
    <citation type="journal article" date="2018" name="Evol. Lett.">
        <title>Horizontal gene cluster transfer increased hallucinogenic mushroom diversity.</title>
        <authorList>
            <person name="Reynolds H.T."/>
            <person name="Vijayakumar V."/>
            <person name="Gluck-Thaler E."/>
            <person name="Korotkin H.B."/>
            <person name="Matheny P.B."/>
            <person name="Slot J.C."/>
        </authorList>
    </citation>
    <scope>NUCLEOTIDE SEQUENCE [LARGE SCALE GENOMIC DNA]</scope>
    <source>
        <strain evidence="13 14">SRW20</strain>
    </source>
</reference>
<feature type="non-terminal residue" evidence="13">
    <location>
        <position position="1"/>
    </location>
</feature>
<dbReference type="PROSITE" id="PS00674">
    <property type="entry name" value="AAA"/>
    <property type="match status" value="1"/>
</dbReference>
<dbReference type="Pfam" id="PF00004">
    <property type="entry name" value="AAA"/>
    <property type="match status" value="1"/>
</dbReference>
<name>A0A409VKU4_9AGAR</name>
<evidence type="ECO:0000313" key="14">
    <source>
        <dbReference type="Proteomes" id="UP000284706"/>
    </source>
</evidence>
<dbReference type="InterPro" id="IPR036890">
    <property type="entry name" value="HATPase_C_sf"/>
</dbReference>
<dbReference type="InterPro" id="IPR036784">
    <property type="entry name" value="AK/P_DHK_N_sf"/>
</dbReference>
<comment type="similarity">
    <text evidence="3">Belongs to the PDK/BCKDK protein kinase family.</text>
</comment>
<dbReference type="FunFam" id="1.10.8.60:FF:000005">
    <property type="entry name" value="26S protease regulatory subunit 7"/>
    <property type="match status" value="1"/>
</dbReference>
<dbReference type="AlphaFoldDB" id="A0A409VKU4"/>
<evidence type="ECO:0000256" key="1">
    <source>
        <dbReference type="ARBA" id="ARBA00004173"/>
    </source>
</evidence>
<sequence>KCLQKLIGRNVGLVGTSSGPKLTASTDEKRIDNKEDEKIVALDDSDIQILKTYGQGPYAGKLKDVEKDIKEIQKRINEKLGVKESDTGLAPPNLWDLAADRQRMGEEHPLQVARCTKIIPKDPKLAEAAKSVNAPGALQGQKGADEQDKYVINIKQIAKFVVGLGDRVAATDIEEGMRVGVDRTKYQIQIPLPPKIDASVTMMQVEEKPDVTYSDIGGCKEQIEKLREVVETPLLSPERFVNLGIDPPKGVLLFGPPGTGKTLCARAVANRTDATFIRVIGSELVQKYVGEGARMVRELFEMARSKKACIIFFDEVDAIGGARFDDGAGGDNEVQRTMLELINQLDGFDPRGNIKVLMATNRPDTLDPALLRPGRLDRRVEFSLPDNEGRAHILRIHARSMSVERDIRFDLIARLCPNTTGAELRSVATEAGMFAIRARRKVATERDFLDAVEKVVRQGTKFSSTMSVALRWGRMSPRLLLHAACGQRYYHRRAPEPTSAEMRALLARYESIPPRPLNLAQLLSFGRPVTAQSVLSSGTYALSELPRRLATRVKSLEALPFIVGTNPYVAKTLKAYKDSFKFLATYPPVTNLQENAEFVGHLAELVQRHANDIPTMAKGFQECSKYMSPADISDFLDGAIRNRISVRLIAEQHIAVSQALDSPSNSSRVGIVDMNCSPAAMIKMCGSYVAELCEATLGGSPAIQIDGYTDATFAYVPVHLEYMLTEILKNSFRATVEHHSRLRKSGSSLSFPPVIVTISPPTPGPSLAGGEPSYLSMRIRDQGGGVHPANLARIFSYAFTTAGRGSESNDDGGGPYAAQHIGGSAAIDGEGDSSDHSLFGEVTGKGLQTGMGTIAGLGYGLPMSRLYARYFGGSLDFFSLEGWGSDVYLKLRCLDEAGDAKI</sequence>
<evidence type="ECO:0000256" key="4">
    <source>
        <dbReference type="ARBA" id="ARBA00006914"/>
    </source>
</evidence>
<gene>
    <name evidence="13" type="ORF">CVT26_009820</name>
</gene>
<dbReference type="SUPFAM" id="SSF52540">
    <property type="entry name" value="P-loop containing nucleoside triphosphate hydrolases"/>
    <property type="match status" value="1"/>
</dbReference>
<dbReference type="PANTHER" id="PTHR23073">
    <property type="entry name" value="26S PROTEASOME REGULATORY SUBUNIT"/>
    <property type="match status" value="1"/>
</dbReference>
<dbReference type="STRING" id="231916.A0A409VKU4"/>
<dbReference type="SUPFAM" id="SSF55874">
    <property type="entry name" value="ATPase domain of HSP90 chaperone/DNA topoisomerase II/histidine kinase"/>
    <property type="match status" value="1"/>
</dbReference>
<dbReference type="Gene3D" id="2.40.50.140">
    <property type="entry name" value="Nucleic acid-binding proteins"/>
    <property type="match status" value="1"/>
</dbReference>
<evidence type="ECO:0000256" key="5">
    <source>
        <dbReference type="ARBA" id="ARBA00022490"/>
    </source>
</evidence>
<dbReference type="InterPro" id="IPR048723">
    <property type="entry name" value="OB_PRS7"/>
</dbReference>
<keyword evidence="7" id="KW-0067">ATP-binding</keyword>
<organism evidence="13 14">
    <name type="scientific">Gymnopilus dilepis</name>
    <dbReference type="NCBI Taxonomy" id="231916"/>
    <lineage>
        <taxon>Eukaryota</taxon>
        <taxon>Fungi</taxon>
        <taxon>Dikarya</taxon>
        <taxon>Basidiomycota</taxon>
        <taxon>Agaricomycotina</taxon>
        <taxon>Agaricomycetes</taxon>
        <taxon>Agaricomycetidae</taxon>
        <taxon>Agaricales</taxon>
        <taxon>Agaricineae</taxon>
        <taxon>Hymenogastraceae</taxon>
        <taxon>Gymnopilus</taxon>
    </lineage>
</organism>
<dbReference type="GO" id="GO:0008540">
    <property type="term" value="C:proteasome regulatory particle, base subcomplex"/>
    <property type="evidence" value="ECO:0007669"/>
    <property type="project" value="UniProtKB-ARBA"/>
</dbReference>
<keyword evidence="5" id="KW-0963">Cytoplasm</keyword>
<feature type="domain" description="AAA+ ATPase" evidence="11">
    <location>
        <begin position="247"/>
        <end position="386"/>
    </location>
</feature>
<dbReference type="GO" id="GO:0005739">
    <property type="term" value="C:mitochondrion"/>
    <property type="evidence" value="ECO:0007669"/>
    <property type="project" value="UniProtKB-SubCell"/>
</dbReference>
<protein>
    <recommendedName>
        <fullName evidence="10">26S proteasome regulatory subunit 7 homolog</fullName>
    </recommendedName>
</protein>
<dbReference type="SUPFAM" id="SSF69012">
    <property type="entry name" value="alpha-ketoacid dehydrogenase kinase, N-terminal domain"/>
    <property type="match status" value="1"/>
</dbReference>
<dbReference type="InterPro" id="IPR003594">
    <property type="entry name" value="HATPase_dom"/>
</dbReference>
<evidence type="ECO:0000259" key="12">
    <source>
        <dbReference type="SMART" id="SM00387"/>
    </source>
</evidence>
<accession>A0A409VKU4</accession>
<dbReference type="SMART" id="SM00382">
    <property type="entry name" value="AAA"/>
    <property type="match status" value="1"/>
</dbReference>
<dbReference type="Gene3D" id="3.40.50.300">
    <property type="entry name" value="P-loop containing nucleotide triphosphate hydrolases"/>
    <property type="match status" value="1"/>
</dbReference>
<dbReference type="InterPro" id="IPR003960">
    <property type="entry name" value="ATPase_AAA_CS"/>
</dbReference>
<comment type="similarity">
    <text evidence="4">Belongs to the AAA ATPase family.</text>
</comment>
<evidence type="ECO:0000256" key="9">
    <source>
        <dbReference type="ARBA" id="ARBA00023128"/>
    </source>
</evidence>
<dbReference type="InParanoid" id="A0A409VKU4"/>
<evidence type="ECO:0000259" key="11">
    <source>
        <dbReference type="SMART" id="SM00382"/>
    </source>
</evidence>
<dbReference type="OrthoDB" id="1937997at2759"/>
<dbReference type="InterPro" id="IPR003959">
    <property type="entry name" value="ATPase_AAA_core"/>
</dbReference>
<dbReference type="CDD" id="cd19502">
    <property type="entry name" value="RecA-like_PAN_like"/>
    <property type="match status" value="1"/>
</dbReference>
<dbReference type="Gene3D" id="1.10.8.60">
    <property type="match status" value="1"/>
</dbReference>
<proteinExistence type="inferred from homology"/>
<dbReference type="InterPro" id="IPR003593">
    <property type="entry name" value="AAA+_ATPase"/>
</dbReference>
<dbReference type="Proteomes" id="UP000284706">
    <property type="component" value="Unassembled WGS sequence"/>
</dbReference>
<dbReference type="Pfam" id="PF10436">
    <property type="entry name" value="BCDHK_Adom3"/>
    <property type="match status" value="1"/>
</dbReference>
<dbReference type="GO" id="GO:0005524">
    <property type="term" value="F:ATP binding"/>
    <property type="evidence" value="ECO:0007669"/>
    <property type="project" value="UniProtKB-KW"/>
</dbReference>
<keyword evidence="9" id="KW-0496">Mitochondrion</keyword>
<dbReference type="Gene3D" id="3.30.565.10">
    <property type="entry name" value="Histidine kinase-like ATPase, C-terminal domain"/>
    <property type="match status" value="1"/>
</dbReference>
<keyword evidence="6" id="KW-0547">Nucleotide-binding</keyword>
<dbReference type="SMART" id="SM00387">
    <property type="entry name" value="HATPase_c"/>
    <property type="match status" value="1"/>
</dbReference>
<evidence type="ECO:0000256" key="10">
    <source>
        <dbReference type="ARBA" id="ARBA00067449"/>
    </source>
</evidence>
<keyword evidence="8" id="KW-0647">Proteasome</keyword>
<dbReference type="Pfam" id="PF21236">
    <property type="entry name" value="OB_PRS7"/>
    <property type="match status" value="1"/>
</dbReference>
<evidence type="ECO:0000256" key="7">
    <source>
        <dbReference type="ARBA" id="ARBA00022840"/>
    </source>
</evidence>
<dbReference type="InterPro" id="IPR012340">
    <property type="entry name" value="NA-bd_OB-fold"/>
</dbReference>
<evidence type="ECO:0000256" key="3">
    <source>
        <dbReference type="ARBA" id="ARBA00006155"/>
    </source>
</evidence>
<dbReference type="InterPro" id="IPR041569">
    <property type="entry name" value="AAA_lid_3"/>
</dbReference>
<evidence type="ECO:0000256" key="6">
    <source>
        <dbReference type="ARBA" id="ARBA00022741"/>
    </source>
</evidence>
<dbReference type="Pfam" id="PF17862">
    <property type="entry name" value="AAA_lid_3"/>
    <property type="match status" value="1"/>
</dbReference>
<dbReference type="EMBL" id="NHYE01005619">
    <property type="protein sequence ID" value="PPQ66880.1"/>
    <property type="molecule type" value="Genomic_DNA"/>
</dbReference>
<evidence type="ECO:0000256" key="2">
    <source>
        <dbReference type="ARBA" id="ARBA00004496"/>
    </source>
</evidence>
<feature type="domain" description="Histidine kinase/HSP90-like ATPase" evidence="12">
    <location>
        <begin position="715"/>
        <end position="895"/>
    </location>
</feature>
<dbReference type="GO" id="GO:0016887">
    <property type="term" value="F:ATP hydrolysis activity"/>
    <property type="evidence" value="ECO:0007669"/>
    <property type="project" value="InterPro"/>
</dbReference>
<comment type="subcellular location">
    <subcellularLocation>
        <location evidence="2">Cytoplasm</location>
    </subcellularLocation>
    <subcellularLocation>
        <location evidence="1">Mitochondrion</location>
    </subcellularLocation>
</comment>